<organism evidence="1 2">
    <name type="scientific">Lacibacter cauensis</name>
    <dbReference type="NCBI Taxonomy" id="510947"/>
    <lineage>
        <taxon>Bacteria</taxon>
        <taxon>Pseudomonadati</taxon>
        <taxon>Bacteroidota</taxon>
        <taxon>Chitinophagia</taxon>
        <taxon>Chitinophagales</taxon>
        <taxon>Chitinophagaceae</taxon>
        <taxon>Lacibacter</taxon>
    </lineage>
</organism>
<dbReference type="EMBL" id="VLLE01000003">
    <property type="protein sequence ID" value="TWI83285.1"/>
    <property type="molecule type" value="Genomic_DNA"/>
</dbReference>
<dbReference type="RefSeq" id="WP_144885357.1">
    <property type="nucleotide sequence ID" value="NZ_VLLE01000003.1"/>
</dbReference>
<evidence type="ECO:0000313" key="2">
    <source>
        <dbReference type="Proteomes" id="UP000316167"/>
    </source>
</evidence>
<reference evidence="1 2" key="1">
    <citation type="journal article" date="2015" name="Stand. Genomic Sci.">
        <title>Genomic Encyclopedia of Bacterial and Archaeal Type Strains, Phase III: the genomes of soil and plant-associated and newly described type strains.</title>
        <authorList>
            <person name="Whitman W.B."/>
            <person name="Woyke T."/>
            <person name="Klenk H.P."/>
            <person name="Zhou Y."/>
            <person name="Lilburn T.G."/>
            <person name="Beck B.J."/>
            <person name="De Vos P."/>
            <person name="Vandamme P."/>
            <person name="Eisen J.A."/>
            <person name="Garrity G."/>
            <person name="Hugenholtz P."/>
            <person name="Kyrpides N.C."/>
        </authorList>
    </citation>
    <scope>NUCLEOTIDE SEQUENCE [LARGE SCALE GENOMIC DNA]</scope>
    <source>
        <strain evidence="1 2">CGMCC 1.7271</strain>
    </source>
</reference>
<name>A0A562SPS8_9BACT</name>
<gene>
    <name evidence="1" type="ORF">IQ13_1393</name>
</gene>
<dbReference type="AlphaFoldDB" id="A0A562SPS8"/>
<dbReference type="PROSITE" id="PS51257">
    <property type="entry name" value="PROKAR_LIPOPROTEIN"/>
    <property type="match status" value="1"/>
</dbReference>
<evidence type="ECO:0008006" key="3">
    <source>
        <dbReference type="Google" id="ProtNLM"/>
    </source>
</evidence>
<sequence length="305" mass="36210">MKINYLLYAIIVFLFVSCGTQKKFVEKTQAEIDQMGDRVNEFSFDTTTTELYVRTVVKVRSVKQIVKYQKAKDKYGVFYELKNLESNVEYDSTTKIVEEQYLLYNRKLNKVLIINNVPNYFEKLFSEKDLKQAKDGKGTSKAKDPQKVDTILTYDIWRFNQFRFGNIMEVGKDSSIYTFHDVLDFKKDHVWYLKKDTIEGAIYLKRFAQKDSFNEDIQEIRPTYPFDMKFRRINNFNFVLKDNRKGFANNPENVKSSEITGQTMKLYRYNKQWFLVFQLTNPPLGMNPFVVFENGSIYAEPYFTN</sequence>
<keyword evidence="2" id="KW-1185">Reference proteome</keyword>
<accession>A0A562SPS8</accession>
<evidence type="ECO:0000313" key="1">
    <source>
        <dbReference type="EMBL" id="TWI83285.1"/>
    </source>
</evidence>
<dbReference type="Proteomes" id="UP000316167">
    <property type="component" value="Unassembled WGS sequence"/>
</dbReference>
<protein>
    <recommendedName>
        <fullName evidence="3">Lipoprotein</fullName>
    </recommendedName>
</protein>
<comment type="caution">
    <text evidence="1">The sequence shown here is derived from an EMBL/GenBank/DDBJ whole genome shotgun (WGS) entry which is preliminary data.</text>
</comment>
<proteinExistence type="predicted"/>